<keyword evidence="2" id="KW-1185">Reference proteome</keyword>
<reference evidence="1" key="1">
    <citation type="thesis" date="2020" institute="ProQuest LLC" country="789 East Eisenhower Parkway, Ann Arbor, MI, USA">
        <title>Comparative Genomics and Chromosome Evolution.</title>
        <authorList>
            <person name="Mudd A.B."/>
        </authorList>
    </citation>
    <scope>NUCLEOTIDE SEQUENCE</scope>
    <source>
        <strain evidence="1">HN-11 Male</strain>
        <tissue evidence="1">Kidney and liver</tissue>
    </source>
</reference>
<dbReference type="EMBL" id="WNTK01004392">
    <property type="protein sequence ID" value="KAG9464459.1"/>
    <property type="molecule type" value="Genomic_DNA"/>
</dbReference>
<organism evidence="1 2">
    <name type="scientific">Eleutherodactylus coqui</name>
    <name type="common">Puerto Rican coqui</name>
    <dbReference type="NCBI Taxonomy" id="57060"/>
    <lineage>
        <taxon>Eukaryota</taxon>
        <taxon>Metazoa</taxon>
        <taxon>Chordata</taxon>
        <taxon>Craniata</taxon>
        <taxon>Vertebrata</taxon>
        <taxon>Euteleostomi</taxon>
        <taxon>Amphibia</taxon>
        <taxon>Batrachia</taxon>
        <taxon>Anura</taxon>
        <taxon>Neobatrachia</taxon>
        <taxon>Hyloidea</taxon>
        <taxon>Eleutherodactylidae</taxon>
        <taxon>Eleutherodactylinae</taxon>
        <taxon>Eleutherodactylus</taxon>
        <taxon>Eleutherodactylus</taxon>
    </lineage>
</organism>
<protein>
    <submittedName>
        <fullName evidence="1">Uncharacterized protein</fullName>
    </submittedName>
</protein>
<name>A0A8J6B7A3_ELECQ</name>
<dbReference type="AlphaFoldDB" id="A0A8J6B7A3"/>
<gene>
    <name evidence="1" type="ORF">GDO78_019901</name>
</gene>
<dbReference type="Proteomes" id="UP000770717">
    <property type="component" value="Unassembled WGS sequence"/>
</dbReference>
<proteinExistence type="predicted"/>
<accession>A0A8J6B7A3</accession>
<comment type="caution">
    <text evidence="1">The sequence shown here is derived from an EMBL/GenBank/DDBJ whole genome shotgun (WGS) entry which is preliminary data.</text>
</comment>
<sequence length="66" mass="7077">MGSLQGILGACGYMLHVNARPFQTTHVSDPQSPLVDKWPTPDACEELTPNYTGPSFPAVLCTTDQA</sequence>
<evidence type="ECO:0000313" key="1">
    <source>
        <dbReference type="EMBL" id="KAG9464459.1"/>
    </source>
</evidence>
<evidence type="ECO:0000313" key="2">
    <source>
        <dbReference type="Proteomes" id="UP000770717"/>
    </source>
</evidence>